<feature type="signal peptide" evidence="1">
    <location>
        <begin position="1"/>
        <end position="22"/>
    </location>
</feature>
<reference evidence="2 3" key="1">
    <citation type="submission" date="2020-02" db="EMBL/GenBank/DDBJ databases">
        <title>Flavobacterium sp. genome.</title>
        <authorList>
            <person name="Jung H.S."/>
            <person name="Baek J.H."/>
            <person name="Jeon C.O."/>
        </authorList>
    </citation>
    <scope>NUCLEOTIDE SEQUENCE [LARGE SCALE GENOMIC DNA]</scope>
    <source>
        <strain evidence="2 3">SE-s27</strain>
    </source>
</reference>
<protein>
    <recommendedName>
        <fullName evidence="4">PEGA domain-containing protein</fullName>
    </recommendedName>
</protein>
<proteinExistence type="predicted"/>
<feature type="chain" id="PRO_5045932469" description="PEGA domain-containing protein" evidence="1">
    <location>
        <begin position="23"/>
        <end position="142"/>
    </location>
</feature>
<keyword evidence="3" id="KW-1185">Reference proteome</keyword>
<evidence type="ECO:0000313" key="2">
    <source>
        <dbReference type="EMBL" id="NMH23862.1"/>
    </source>
</evidence>
<keyword evidence="1" id="KW-0732">Signal</keyword>
<comment type="caution">
    <text evidence="2">The sequence shown here is derived from an EMBL/GenBank/DDBJ whole genome shotgun (WGS) entry which is preliminary data.</text>
</comment>
<name>A0ABX1QSE2_9FLAO</name>
<dbReference type="Proteomes" id="UP000767947">
    <property type="component" value="Unassembled WGS sequence"/>
</dbReference>
<dbReference type="EMBL" id="JAAMPT010000183">
    <property type="protein sequence ID" value="NMH23862.1"/>
    <property type="molecule type" value="Genomic_DNA"/>
</dbReference>
<dbReference type="RefSeq" id="WP_169522421.1">
    <property type="nucleotide sequence ID" value="NZ_JAAMPT010000183.1"/>
</dbReference>
<evidence type="ECO:0000256" key="1">
    <source>
        <dbReference type="SAM" id="SignalP"/>
    </source>
</evidence>
<evidence type="ECO:0000313" key="3">
    <source>
        <dbReference type="Proteomes" id="UP000767947"/>
    </source>
</evidence>
<sequence>MRKKIYLVASLLCMSLFFNSCGVMFGGSKYNGTIKVKDKPNAEIFVNGQKLGNGQATSLFSRNQPLVVEVKQEGCPSKTQTFDKSFRTGNFILSALSFGLVGIAVDLGTGASYKPAHNSNSAIKKLSDKNYEFEVDYSECKK</sequence>
<accession>A0ABX1QSE2</accession>
<organism evidence="2 3">
    <name type="scientific">Flavobacterium solisilvae</name>
    <dbReference type="NCBI Taxonomy" id="1852019"/>
    <lineage>
        <taxon>Bacteria</taxon>
        <taxon>Pseudomonadati</taxon>
        <taxon>Bacteroidota</taxon>
        <taxon>Flavobacteriia</taxon>
        <taxon>Flavobacteriales</taxon>
        <taxon>Flavobacteriaceae</taxon>
        <taxon>Flavobacterium</taxon>
    </lineage>
</organism>
<gene>
    <name evidence="2" type="ORF">G6042_01095</name>
</gene>
<evidence type="ECO:0008006" key="4">
    <source>
        <dbReference type="Google" id="ProtNLM"/>
    </source>
</evidence>